<evidence type="ECO:0000313" key="2">
    <source>
        <dbReference type="Proteomes" id="UP000722989"/>
    </source>
</evidence>
<reference evidence="1 2" key="1">
    <citation type="submission" date="2020-03" db="EMBL/GenBank/DDBJ databases">
        <title>WGS of the type strain of Planosporangium spp.</title>
        <authorList>
            <person name="Thawai C."/>
        </authorList>
    </citation>
    <scope>NUCLEOTIDE SEQUENCE [LARGE SCALE GENOMIC DNA]</scope>
    <source>
        <strain evidence="1 2">TBRC 5610</strain>
    </source>
</reference>
<keyword evidence="2" id="KW-1185">Reference proteome</keyword>
<dbReference type="EMBL" id="JAATVY010000052">
    <property type="protein sequence ID" value="NJC74249.1"/>
    <property type="molecule type" value="Genomic_DNA"/>
</dbReference>
<sequence length="71" mass="7563">MTVTPSWDLGTGMGLELECDNCGYVISRPGTDRTDWHALWAAARRLGWDGAAGSTGRHSCPDCVSVLDPVA</sequence>
<protein>
    <submittedName>
        <fullName evidence="1">Uncharacterized protein</fullName>
    </submittedName>
</protein>
<organism evidence="1 2">
    <name type="scientific">Planosporangium thailandense</name>
    <dbReference type="NCBI Taxonomy" id="765197"/>
    <lineage>
        <taxon>Bacteria</taxon>
        <taxon>Bacillati</taxon>
        <taxon>Actinomycetota</taxon>
        <taxon>Actinomycetes</taxon>
        <taxon>Micromonosporales</taxon>
        <taxon>Micromonosporaceae</taxon>
        <taxon>Planosporangium</taxon>
    </lineage>
</organism>
<dbReference type="RefSeq" id="WP_167929152.1">
    <property type="nucleotide sequence ID" value="NZ_JAATVY010000052.1"/>
</dbReference>
<evidence type="ECO:0000313" key="1">
    <source>
        <dbReference type="EMBL" id="NJC74249.1"/>
    </source>
</evidence>
<proteinExistence type="predicted"/>
<dbReference type="Proteomes" id="UP000722989">
    <property type="component" value="Unassembled WGS sequence"/>
</dbReference>
<name>A0ABX0Y748_9ACTN</name>
<comment type="caution">
    <text evidence="1">The sequence shown here is derived from an EMBL/GenBank/DDBJ whole genome shotgun (WGS) entry which is preliminary data.</text>
</comment>
<accession>A0ABX0Y748</accession>
<gene>
    <name evidence="1" type="ORF">HC031_31720</name>
</gene>